<keyword evidence="1 6" id="KW-0963">Cytoplasm</keyword>
<dbReference type="GO" id="GO:0000400">
    <property type="term" value="F:four-way junction DNA binding"/>
    <property type="evidence" value="ECO:0007669"/>
    <property type="project" value="UniProtKB-UniRule"/>
</dbReference>
<dbReference type="GO" id="GO:0005524">
    <property type="term" value="F:ATP binding"/>
    <property type="evidence" value="ECO:0007669"/>
    <property type="project" value="InterPro"/>
</dbReference>
<comment type="function">
    <text evidence="6">The RuvA-RuvB-RuvC complex processes Holliday junction (HJ) DNA during genetic recombination and DNA repair, while the RuvA-RuvB complex plays an important role in the rescue of blocked DNA replication forks via replication fork reversal (RFR). RuvA specifically binds to HJ cruciform DNA, conferring on it an open structure. The RuvB hexamer acts as an ATP-dependent pump, pulling dsDNA into and through the RuvAB complex. HJ branch migration allows RuvC to scan DNA until it finds its consensus sequence, where it cleaves and resolves the cruciform DNA.</text>
</comment>
<keyword evidence="8" id="KW-0378">Hydrolase</keyword>
<dbReference type="InterPro" id="IPR000085">
    <property type="entry name" value="RuvA"/>
</dbReference>
<dbReference type="NCBIfam" id="TIGR00084">
    <property type="entry name" value="ruvA"/>
    <property type="match status" value="1"/>
</dbReference>
<protein>
    <recommendedName>
        <fullName evidence="6">Holliday junction branch migration complex subunit RuvA</fullName>
    </recommendedName>
</protein>
<dbReference type="Pfam" id="PF01330">
    <property type="entry name" value="RuvA_N"/>
    <property type="match status" value="1"/>
</dbReference>
<comment type="subcellular location">
    <subcellularLocation>
        <location evidence="6">Cytoplasm</location>
    </subcellularLocation>
</comment>
<name>A0A6N2ZS66_9FIRM</name>
<dbReference type="InterPro" id="IPR011114">
    <property type="entry name" value="RuvA_C"/>
</dbReference>
<organism evidence="8">
    <name type="scientific">Veillonella ratti</name>
    <dbReference type="NCBI Taxonomy" id="103892"/>
    <lineage>
        <taxon>Bacteria</taxon>
        <taxon>Bacillati</taxon>
        <taxon>Bacillota</taxon>
        <taxon>Negativicutes</taxon>
        <taxon>Veillonellales</taxon>
        <taxon>Veillonellaceae</taxon>
        <taxon>Veillonella</taxon>
    </lineage>
</organism>
<evidence type="ECO:0000256" key="1">
    <source>
        <dbReference type="ARBA" id="ARBA00022490"/>
    </source>
</evidence>
<evidence type="ECO:0000256" key="6">
    <source>
        <dbReference type="HAMAP-Rule" id="MF_00031"/>
    </source>
</evidence>
<dbReference type="Pfam" id="PF07499">
    <property type="entry name" value="RuvA_C"/>
    <property type="match status" value="1"/>
</dbReference>
<dbReference type="InterPro" id="IPR010994">
    <property type="entry name" value="RuvA_2-like"/>
</dbReference>
<evidence type="ECO:0000256" key="2">
    <source>
        <dbReference type="ARBA" id="ARBA00022763"/>
    </source>
</evidence>
<keyword evidence="8" id="KW-0067">ATP-binding</keyword>
<feature type="region of interest" description="Domain III" evidence="6">
    <location>
        <begin position="153"/>
        <end position="202"/>
    </location>
</feature>
<dbReference type="Gene3D" id="2.40.50.140">
    <property type="entry name" value="Nucleic acid-binding proteins"/>
    <property type="match status" value="1"/>
</dbReference>
<sequence>MIGFLRGIINQIFQGSCFIDVHGVGYRVYISGTTRDALIEGQEALLYTHMSVREDAIQLYGFATQDEYDLFTLLISVSGIGPKVGLGILSGLSVDGIKVAIMNGELGTLTKLPGIGKKSAERLVLELKDKIGKFTTAPAPQAALDTAVHVAQTGIAGEAADALMALGYRESEFVDILTQLDNGERDVATLIRDVLSELGKGR</sequence>
<keyword evidence="2 6" id="KW-0227">DNA damage</keyword>
<feature type="domain" description="Helix-hairpin-helix DNA-binding motif class 1" evidence="7">
    <location>
        <begin position="107"/>
        <end position="126"/>
    </location>
</feature>
<dbReference type="RefSeq" id="WP_021840936.1">
    <property type="nucleotide sequence ID" value="NZ_CACRUX010000017.1"/>
</dbReference>
<dbReference type="SMART" id="SM00278">
    <property type="entry name" value="HhH1"/>
    <property type="match status" value="2"/>
</dbReference>
<comment type="domain">
    <text evidence="6">Has three domains with a flexible linker between the domains II and III and assumes an 'L' shape. Domain III is highly mobile and contacts RuvB.</text>
</comment>
<dbReference type="InterPro" id="IPR003583">
    <property type="entry name" value="Hlx-hairpin-Hlx_DNA-bd_motif"/>
</dbReference>
<comment type="subunit">
    <text evidence="6">Homotetramer. Forms an RuvA(8)-RuvB(12)-Holliday junction (HJ) complex. HJ DNA is sandwiched between 2 RuvA tetramers; dsDNA enters through RuvA and exits via RuvB. An RuvB hexamer assembles on each DNA strand where it exits the tetramer. Each RuvB hexamer is contacted by two RuvA subunits (via domain III) on 2 adjacent RuvB subunits; this complex drives branch migration. In the full resolvosome a probable DNA-RuvA(4)-RuvB(12)-RuvC(2) complex forms which resolves the HJ.</text>
</comment>
<accession>A0A6N2ZS66</accession>
<dbReference type="EMBL" id="CACRUX010000017">
    <property type="protein sequence ID" value="VYT79592.1"/>
    <property type="molecule type" value="Genomic_DNA"/>
</dbReference>
<evidence type="ECO:0000259" key="7">
    <source>
        <dbReference type="SMART" id="SM00278"/>
    </source>
</evidence>
<proteinExistence type="inferred from homology"/>
<dbReference type="InterPro" id="IPR012340">
    <property type="entry name" value="NA-bd_OB-fold"/>
</dbReference>
<evidence type="ECO:0000256" key="3">
    <source>
        <dbReference type="ARBA" id="ARBA00023125"/>
    </source>
</evidence>
<keyword evidence="3 6" id="KW-0238">DNA-binding</keyword>
<evidence type="ECO:0000313" key="8">
    <source>
        <dbReference type="EMBL" id="VYT79592.1"/>
    </source>
</evidence>
<dbReference type="Pfam" id="PF14520">
    <property type="entry name" value="HHH_5"/>
    <property type="match status" value="1"/>
</dbReference>
<dbReference type="CDD" id="cd14332">
    <property type="entry name" value="UBA_RuvA_C"/>
    <property type="match status" value="1"/>
</dbReference>
<dbReference type="SUPFAM" id="SSF46929">
    <property type="entry name" value="DNA helicase RuvA subunit, C-terminal domain"/>
    <property type="match status" value="1"/>
</dbReference>
<dbReference type="GO" id="GO:0005737">
    <property type="term" value="C:cytoplasm"/>
    <property type="evidence" value="ECO:0007669"/>
    <property type="project" value="UniProtKB-SubCell"/>
</dbReference>
<evidence type="ECO:0000256" key="5">
    <source>
        <dbReference type="ARBA" id="ARBA00023204"/>
    </source>
</evidence>
<dbReference type="InterPro" id="IPR036267">
    <property type="entry name" value="RuvA_C_sf"/>
</dbReference>
<gene>
    <name evidence="6 8" type="primary">ruvA</name>
    <name evidence="8" type="ORF">VRLFYP33_00018</name>
</gene>
<comment type="similarity">
    <text evidence="6">Belongs to the RuvA family.</text>
</comment>
<dbReference type="GO" id="GO:0009379">
    <property type="term" value="C:Holliday junction helicase complex"/>
    <property type="evidence" value="ECO:0007669"/>
    <property type="project" value="InterPro"/>
</dbReference>
<keyword evidence="4 6" id="KW-0233">DNA recombination</keyword>
<dbReference type="Gene3D" id="1.10.8.10">
    <property type="entry name" value="DNA helicase RuvA subunit, C-terminal domain"/>
    <property type="match status" value="1"/>
</dbReference>
<feature type="domain" description="Helix-hairpin-helix DNA-binding motif class 1" evidence="7">
    <location>
        <begin position="72"/>
        <end position="91"/>
    </location>
</feature>
<dbReference type="HAMAP" id="MF_00031">
    <property type="entry name" value="DNA_HJ_migration_RuvA"/>
    <property type="match status" value="1"/>
</dbReference>
<dbReference type="GO" id="GO:0048476">
    <property type="term" value="C:Holliday junction resolvase complex"/>
    <property type="evidence" value="ECO:0007669"/>
    <property type="project" value="UniProtKB-UniRule"/>
</dbReference>
<dbReference type="AlphaFoldDB" id="A0A6N2ZS66"/>
<dbReference type="GO" id="GO:0006310">
    <property type="term" value="P:DNA recombination"/>
    <property type="evidence" value="ECO:0007669"/>
    <property type="project" value="UniProtKB-UniRule"/>
</dbReference>
<evidence type="ECO:0000256" key="4">
    <source>
        <dbReference type="ARBA" id="ARBA00023172"/>
    </source>
</evidence>
<keyword evidence="5 6" id="KW-0234">DNA repair</keyword>
<keyword evidence="8" id="KW-0547">Nucleotide-binding</keyword>
<keyword evidence="8" id="KW-0347">Helicase</keyword>
<comment type="caution">
    <text evidence="6">Lacks conserved residue(s) required for the propagation of feature annotation.</text>
</comment>
<dbReference type="GO" id="GO:0006281">
    <property type="term" value="P:DNA repair"/>
    <property type="evidence" value="ECO:0007669"/>
    <property type="project" value="UniProtKB-UniRule"/>
</dbReference>
<dbReference type="GO" id="GO:0009378">
    <property type="term" value="F:four-way junction helicase activity"/>
    <property type="evidence" value="ECO:0007669"/>
    <property type="project" value="InterPro"/>
</dbReference>
<dbReference type="SUPFAM" id="SSF47781">
    <property type="entry name" value="RuvA domain 2-like"/>
    <property type="match status" value="1"/>
</dbReference>
<reference evidence="8" key="1">
    <citation type="submission" date="2019-11" db="EMBL/GenBank/DDBJ databases">
        <authorList>
            <person name="Feng L."/>
        </authorList>
    </citation>
    <scope>NUCLEOTIDE SEQUENCE</scope>
    <source>
        <strain evidence="8">VrattiLFYP33</strain>
    </source>
</reference>
<dbReference type="InterPro" id="IPR013849">
    <property type="entry name" value="DNA_helicase_Holl-junc_RuvA_I"/>
</dbReference>
<dbReference type="GO" id="GO:0016787">
    <property type="term" value="F:hydrolase activity"/>
    <property type="evidence" value="ECO:0007669"/>
    <property type="project" value="UniProtKB-KW"/>
</dbReference>
<dbReference type="SUPFAM" id="SSF50249">
    <property type="entry name" value="Nucleic acid-binding proteins"/>
    <property type="match status" value="1"/>
</dbReference>
<dbReference type="Gene3D" id="1.10.150.20">
    <property type="entry name" value="5' to 3' exonuclease, C-terminal subdomain"/>
    <property type="match status" value="1"/>
</dbReference>